<dbReference type="KEGG" id="pmet:G4Y79_02650"/>
<dbReference type="InterPro" id="IPR037123">
    <property type="entry name" value="PRibGlycinamide_synth_C_sf"/>
</dbReference>
<dbReference type="Pfam" id="PF02843">
    <property type="entry name" value="GARS_C"/>
    <property type="match status" value="1"/>
</dbReference>
<dbReference type="EMBL" id="CP062983">
    <property type="protein sequence ID" value="QPC83295.1"/>
    <property type="molecule type" value="Genomic_DNA"/>
</dbReference>
<dbReference type="PANTHER" id="PTHR43472:SF1">
    <property type="entry name" value="PHOSPHORIBOSYLAMINE--GLYCINE LIGASE, CHLOROPLASTIC"/>
    <property type="match status" value="1"/>
</dbReference>
<name>A0A7S8IE46_9CHLR</name>
<dbReference type="GO" id="GO:0009113">
    <property type="term" value="P:purine nucleobase biosynthetic process"/>
    <property type="evidence" value="ECO:0007669"/>
    <property type="project" value="InterPro"/>
</dbReference>
<dbReference type="PROSITE" id="PS00184">
    <property type="entry name" value="GARS"/>
    <property type="match status" value="1"/>
</dbReference>
<dbReference type="PROSITE" id="PS50975">
    <property type="entry name" value="ATP_GRASP"/>
    <property type="match status" value="1"/>
</dbReference>
<comment type="pathway">
    <text evidence="3 14">Purine metabolism; IMP biosynthesis via de novo pathway; N(1)-(5-phospho-D-ribosyl)glycinamide from 5-phospho-alpha-D-ribose 1-diphosphate: step 2/2.</text>
</comment>
<evidence type="ECO:0000313" key="17">
    <source>
        <dbReference type="EMBL" id="QPC83295.1"/>
    </source>
</evidence>
<dbReference type="Gene3D" id="3.30.470.20">
    <property type="entry name" value="ATP-grasp fold, B domain"/>
    <property type="match status" value="1"/>
</dbReference>
<evidence type="ECO:0000256" key="15">
    <source>
        <dbReference type="PROSITE-ProRule" id="PRU00409"/>
    </source>
</evidence>
<keyword evidence="8 14" id="KW-0658">Purine biosynthesis</keyword>
<dbReference type="InterPro" id="IPR013815">
    <property type="entry name" value="ATP_grasp_subdomain_1"/>
</dbReference>
<evidence type="ECO:0000256" key="6">
    <source>
        <dbReference type="ARBA" id="ARBA00022723"/>
    </source>
</evidence>
<comment type="catalytic activity">
    <reaction evidence="14">
        <text>5-phospho-beta-D-ribosylamine + glycine + ATP = N(1)-(5-phospho-beta-D-ribosyl)glycinamide + ADP + phosphate + H(+)</text>
        <dbReference type="Rhea" id="RHEA:17453"/>
        <dbReference type="ChEBI" id="CHEBI:15378"/>
        <dbReference type="ChEBI" id="CHEBI:30616"/>
        <dbReference type="ChEBI" id="CHEBI:43474"/>
        <dbReference type="ChEBI" id="CHEBI:57305"/>
        <dbReference type="ChEBI" id="CHEBI:58681"/>
        <dbReference type="ChEBI" id="CHEBI:143788"/>
        <dbReference type="ChEBI" id="CHEBI:456216"/>
        <dbReference type="EC" id="6.3.4.13"/>
    </reaction>
</comment>
<evidence type="ECO:0000313" key="18">
    <source>
        <dbReference type="Proteomes" id="UP000594468"/>
    </source>
</evidence>
<dbReference type="GO" id="GO:0046872">
    <property type="term" value="F:metal ion binding"/>
    <property type="evidence" value="ECO:0007669"/>
    <property type="project" value="UniProtKB-KW"/>
</dbReference>
<keyword evidence="10" id="KW-0464">Manganese</keyword>
<dbReference type="Gene3D" id="3.40.50.20">
    <property type="match status" value="1"/>
</dbReference>
<evidence type="ECO:0000259" key="16">
    <source>
        <dbReference type="PROSITE" id="PS50975"/>
    </source>
</evidence>
<dbReference type="InterPro" id="IPR011761">
    <property type="entry name" value="ATP-grasp"/>
</dbReference>
<evidence type="ECO:0000256" key="11">
    <source>
        <dbReference type="ARBA" id="ARBA00038345"/>
    </source>
</evidence>
<evidence type="ECO:0000256" key="13">
    <source>
        <dbReference type="ARBA" id="ARBA00042864"/>
    </source>
</evidence>
<evidence type="ECO:0000256" key="7">
    <source>
        <dbReference type="ARBA" id="ARBA00022741"/>
    </source>
</evidence>
<evidence type="ECO:0000256" key="1">
    <source>
        <dbReference type="ARBA" id="ARBA00001936"/>
    </source>
</evidence>
<dbReference type="InterPro" id="IPR011054">
    <property type="entry name" value="Rudment_hybrid_motif"/>
</dbReference>
<keyword evidence="9 15" id="KW-0067">ATP-binding</keyword>
<evidence type="ECO:0000256" key="12">
    <source>
        <dbReference type="ARBA" id="ARBA00042242"/>
    </source>
</evidence>
<dbReference type="Pfam" id="PF01071">
    <property type="entry name" value="GARS_A"/>
    <property type="match status" value="1"/>
</dbReference>
<comment type="cofactor">
    <cofactor evidence="2">
        <name>Mg(2+)</name>
        <dbReference type="ChEBI" id="CHEBI:18420"/>
    </cofactor>
</comment>
<evidence type="ECO:0000256" key="9">
    <source>
        <dbReference type="ARBA" id="ARBA00022840"/>
    </source>
</evidence>
<evidence type="ECO:0000256" key="3">
    <source>
        <dbReference type="ARBA" id="ARBA00005174"/>
    </source>
</evidence>
<dbReference type="SMART" id="SM01209">
    <property type="entry name" value="GARS_A"/>
    <property type="match status" value="1"/>
</dbReference>
<dbReference type="SUPFAM" id="SSF52440">
    <property type="entry name" value="PreATP-grasp domain"/>
    <property type="match status" value="1"/>
</dbReference>
<dbReference type="FunFam" id="3.30.470.20:FF:000018">
    <property type="entry name" value="Trifunctional purine biosynthetic protein adenosine-3"/>
    <property type="match status" value="1"/>
</dbReference>
<dbReference type="Proteomes" id="UP000594468">
    <property type="component" value="Chromosome"/>
</dbReference>
<dbReference type="GO" id="GO:0005524">
    <property type="term" value="F:ATP binding"/>
    <property type="evidence" value="ECO:0007669"/>
    <property type="project" value="UniProtKB-UniRule"/>
</dbReference>
<dbReference type="PANTHER" id="PTHR43472">
    <property type="entry name" value="PHOSPHORIBOSYLAMINE--GLYCINE LIGASE"/>
    <property type="match status" value="1"/>
</dbReference>
<dbReference type="Gene3D" id="3.90.600.10">
    <property type="entry name" value="Phosphoribosylglycinamide synthetase, C-terminal domain"/>
    <property type="match status" value="1"/>
</dbReference>
<evidence type="ECO:0000256" key="8">
    <source>
        <dbReference type="ARBA" id="ARBA00022755"/>
    </source>
</evidence>
<dbReference type="NCBIfam" id="TIGR00877">
    <property type="entry name" value="purD"/>
    <property type="match status" value="1"/>
</dbReference>
<dbReference type="InterPro" id="IPR020561">
    <property type="entry name" value="PRibGlycinamid_synth_ATP-grasp"/>
</dbReference>
<feature type="domain" description="ATP-grasp" evidence="16">
    <location>
        <begin position="116"/>
        <end position="322"/>
    </location>
</feature>
<dbReference type="HAMAP" id="MF_00138">
    <property type="entry name" value="GARS"/>
    <property type="match status" value="1"/>
</dbReference>
<dbReference type="InterPro" id="IPR020559">
    <property type="entry name" value="PRibGlycinamide_synth_CS"/>
</dbReference>
<dbReference type="Pfam" id="PF02844">
    <property type="entry name" value="GARS_N"/>
    <property type="match status" value="1"/>
</dbReference>
<evidence type="ECO:0000256" key="4">
    <source>
        <dbReference type="ARBA" id="ARBA00013255"/>
    </source>
</evidence>
<sequence>MSQTVLVIGGGGREHALAWKLAQSPQVSRVLVAPGNGGTSWAGNDALAPCETVALSEGDFEGLMDLARRENVALTVIGPEVPLAAGIVDVFSREGLRTFGPSQAAAQLEASKAYARDFMAEHDIPTPAYATFADAIAAKTYITEQDRPLVVKADGLAAGKGVLICQTAQEAHDAVDEIMAARAFGDAGAQIVIEDCMVGDEFSVLAFCDGVTVRPMMVARDHKRALDGDRGLNTGGMGAYAPTTDLSEEDIQTIVETVLQPTLDGMRAQDTPYIGVLYAGLMRTDAGFKVLEFNCRFGDPETQVVLPMLDGDLYTIMNACIDGTLADAAINWFGGTCATVILASPGYPGAYPKGLPIEVDTLSPGTLLFHAGTKRTEQGDLVTSGGRVLAVTARAATLNGALMQVYSDIEQIHFEKKHFRTDIGRRHA</sequence>
<organism evidence="17 18">
    <name type="scientific">Phototrophicus methaneseepsis</name>
    <dbReference type="NCBI Taxonomy" id="2710758"/>
    <lineage>
        <taxon>Bacteria</taxon>
        <taxon>Bacillati</taxon>
        <taxon>Chloroflexota</taxon>
        <taxon>Candidatus Thermofontia</taxon>
        <taxon>Phototrophicales</taxon>
        <taxon>Phototrophicaceae</taxon>
        <taxon>Phototrophicus</taxon>
    </lineage>
</organism>
<dbReference type="SMART" id="SM01210">
    <property type="entry name" value="GARS_C"/>
    <property type="match status" value="1"/>
</dbReference>
<dbReference type="SUPFAM" id="SSF51246">
    <property type="entry name" value="Rudiment single hybrid motif"/>
    <property type="match status" value="1"/>
</dbReference>
<evidence type="ECO:0000256" key="5">
    <source>
        <dbReference type="ARBA" id="ARBA00022598"/>
    </source>
</evidence>
<dbReference type="UniPathway" id="UPA00074">
    <property type="reaction ID" value="UER00125"/>
</dbReference>
<evidence type="ECO:0000256" key="14">
    <source>
        <dbReference type="HAMAP-Rule" id="MF_00138"/>
    </source>
</evidence>
<keyword evidence="18" id="KW-1185">Reference proteome</keyword>
<dbReference type="SUPFAM" id="SSF56059">
    <property type="entry name" value="Glutathione synthetase ATP-binding domain-like"/>
    <property type="match status" value="1"/>
</dbReference>
<comment type="similarity">
    <text evidence="11 14">Belongs to the GARS family.</text>
</comment>
<keyword evidence="7 15" id="KW-0547">Nucleotide-binding</keyword>
<proteinExistence type="inferred from homology"/>
<keyword evidence="6" id="KW-0479">Metal-binding</keyword>
<gene>
    <name evidence="14 17" type="primary">purD</name>
    <name evidence="17" type="ORF">G4Y79_02650</name>
</gene>
<reference evidence="17 18" key="1">
    <citation type="submission" date="2020-02" db="EMBL/GenBank/DDBJ databases">
        <authorList>
            <person name="Zheng R.K."/>
            <person name="Sun C.M."/>
        </authorList>
    </citation>
    <scope>NUCLEOTIDE SEQUENCE [LARGE SCALE GENOMIC DNA]</scope>
    <source>
        <strain evidence="18">rifampicinis</strain>
    </source>
</reference>
<dbReference type="GO" id="GO:0004637">
    <property type="term" value="F:phosphoribosylamine-glycine ligase activity"/>
    <property type="evidence" value="ECO:0007669"/>
    <property type="project" value="UniProtKB-UniRule"/>
</dbReference>
<evidence type="ECO:0000256" key="2">
    <source>
        <dbReference type="ARBA" id="ARBA00001946"/>
    </source>
</evidence>
<dbReference type="Gene3D" id="3.30.1490.20">
    <property type="entry name" value="ATP-grasp fold, A domain"/>
    <property type="match status" value="1"/>
</dbReference>
<dbReference type="InterPro" id="IPR020560">
    <property type="entry name" value="PRibGlycinamide_synth_C-dom"/>
</dbReference>
<evidence type="ECO:0000256" key="10">
    <source>
        <dbReference type="ARBA" id="ARBA00023211"/>
    </source>
</evidence>
<dbReference type="InterPro" id="IPR000115">
    <property type="entry name" value="PRibGlycinamide_synth"/>
</dbReference>
<protein>
    <recommendedName>
        <fullName evidence="4 14">Phosphoribosylamine--glycine ligase</fullName>
        <ecNumber evidence="4 14">6.3.4.13</ecNumber>
    </recommendedName>
    <alternativeName>
        <fullName evidence="14">GARS</fullName>
    </alternativeName>
    <alternativeName>
        <fullName evidence="12 14">Glycinamide ribonucleotide synthetase</fullName>
    </alternativeName>
    <alternativeName>
        <fullName evidence="13 14">Phosphoribosylglycinamide synthetase</fullName>
    </alternativeName>
</protein>
<dbReference type="InterPro" id="IPR016185">
    <property type="entry name" value="PreATP-grasp_dom_sf"/>
</dbReference>
<comment type="cofactor">
    <cofactor evidence="1">
        <name>Mn(2+)</name>
        <dbReference type="ChEBI" id="CHEBI:29035"/>
    </cofactor>
</comment>
<dbReference type="FunFam" id="3.30.1490.20:FF:000006">
    <property type="entry name" value="phosphoribosylamine--glycine ligase, chloroplastic-like"/>
    <property type="match status" value="1"/>
</dbReference>
<dbReference type="AlphaFoldDB" id="A0A7S8IE46"/>
<keyword evidence="5 14" id="KW-0436">Ligase</keyword>
<accession>A0A7S8IE46</accession>
<dbReference type="RefSeq" id="WP_195171362.1">
    <property type="nucleotide sequence ID" value="NZ_CP062983.1"/>
</dbReference>
<dbReference type="GO" id="GO:0006189">
    <property type="term" value="P:'de novo' IMP biosynthetic process"/>
    <property type="evidence" value="ECO:0007669"/>
    <property type="project" value="UniProtKB-UniRule"/>
</dbReference>
<dbReference type="InterPro" id="IPR020562">
    <property type="entry name" value="PRibGlycinamide_synth_N"/>
</dbReference>
<dbReference type="EC" id="6.3.4.13" evidence="4 14"/>
<dbReference type="FunFam" id="3.40.50.20:FF:000006">
    <property type="entry name" value="Phosphoribosylamine--glycine ligase, chloroplastic"/>
    <property type="match status" value="1"/>
</dbReference>